<dbReference type="InterPro" id="IPR029005">
    <property type="entry name" value="LIM-bd/SEUSS"/>
</dbReference>
<dbReference type="GO" id="GO:0051087">
    <property type="term" value="F:protein-folding chaperone binding"/>
    <property type="evidence" value="ECO:0007669"/>
    <property type="project" value="InterPro"/>
</dbReference>
<feature type="region of interest" description="Disordered" evidence="3">
    <location>
        <begin position="1028"/>
        <end position="1111"/>
    </location>
</feature>
<evidence type="ECO:0000256" key="1">
    <source>
        <dbReference type="ARBA" id="ARBA00023186"/>
    </source>
</evidence>
<feature type="compositionally biased region" description="Polar residues" evidence="3">
    <location>
        <begin position="982"/>
        <end position="1012"/>
    </location>
</feature>
<feature type="compositionally biased region" description="Polar residues" evidence="3">
    <location>
        <begin position="1036"/>
        <end position="1046"/>
    </location>
</feature>
<dbReference type="FunFam" id="3.10.20.90:FF:000298">
    <property type="entry name" value="BAG family molecular chaperone regulator 1"/>
    <property type="match status" value="1"/>
</dbReference>
<dbReference type="InterPro" id="IPR003103">
    <property type="entry name" value="BAG_domain"/>
</dbReference>
<keyword evidence="7" id="KW-1185">Reference proteome</keyword>
<feature type="region of interest" description="Disordered" evidence="3">
    <location>
        <begin position="326"/>
        <end position="354"/>
    </location>
</feature>
<evidence type="ECO:0000313" key="6">
    <source>
        <dbReference type="EMBL" id="KAG6605703.1"/>
    </source>
</evidence>
<dbReference type="CDD" id="cd17054">
    <property type="entry name" value="Ubl_AtBAG1_like"/>
    <property type="match status" value="1"/>
</dbReference>
<feature type="non-terminal residue" evidence="6">
    <location>
        <position position="1"/>
    </location>
</feature>
<comment type="caution">
    <text evidence="6">The sequence shown here is derived from an EMBL/GenBank/DDBJ whole genome shotgun (WGS) entry which is preliminary data.</text>
</comment>
<evidence type="ECO:0000256" key="2">
    <source>
        <dbReference type="ARBA" id="ARBA00058673"/>
    </source>
</evidence>
<dbReference type="GO" id="GO:0005737">
    <property type="term" value="C:cytoplasm"/>
    <property type="evidence" value="ECO:0007669"/>
    <property type="project" value="UniProtKB-ARBA"/>
</dbReference>
<evidence type="ECO:0000313" key="7">
    <source>
        <dbReference type="Proteomes" id="UP000685013"/>
    </source>
</evidence>
<dbReference type="Pfam" id="PF01803">
    <property type="entry name" value="LIM_bind"/>
    <property type="match status" value="1"/>
</dbReference>
<dbReference type="AlphaFoldDB" id="A0AAV6P042"/>
<reference evidence="6 7" key="1">
    <citation type="journal article" date="2021" name="Hortic Res">
        <title>The domestication of Cucurbita argyrosperma as revealed by the genome of its wild relative.</title>
        <authorList>
            <person name="Barrera-Redondo J."/>
            <person name="Sanchez-de la Vega G."/>
            <person name="Aguirre-Liguori J.A."/>
            <person name="Castellanos-Morales G."/>
            <person name="Gutierrez-Guerrero Y.T."/>
            <person name="Aguirre-Dugua X."/>
            <person name="Aguirre-Planter E."/>
            <person name="Tenaillon M.I."/>
            <person name="Lira-Saade R."/>
            <person name="Eguiarte L.E."/>
        </authorList>
    </citation>
    <scope>NUCLEOTIDE SEQUENCE [LARGE SCALE GENOMIC DNA]</scope>
    <source>
        <strain evidence="6">JBR-2021</strain>
    </source>
</reference>
<dbReference type="EMBL" id="JAGKQH010000002">
    <property type="protein sequence ID" value="KAG6605703.1"/>
    <property type="molecule type" value="Genomic_DNA"/>
</dbReference>
<feature type="compositionally biased region" description="Gly residues" evidence="3">
    <location>
        <begin position="1049"/>
        <end position="1059"/>
    </location>
</feature>
<gene>
    <name evidence="6" type="primary">SLK1</name>
    <name evidence="6" type="ORF">SDJN03_03020</name>
</gene>
<feature type="domain" description="Ubiquitin-like" evidence="4">
    <location>
        <begin position="54"/>
        <end position="122"/>
    </location>
</feature>
<evidence type="ECO:0000256" key="3">
    <source>
        <dbReference type="SAM" id="MobiDB-lite"/>
    </source>
</evidence>
<sequence length="1152" mass="125489">MLRTKTKAPAPPPTNGISGAGGDSRPMDWEMRPGGMLVQKRTDAEKNSVSAPVVRVRVKYGSVYHEISISSQASFGELKKKLVGPTGLHHQDQKLLYKEKERDSKAFLDVCGVKDGSKILLVEDPISQEKRLLELRKNAKIQKASNSIAQISLDVDRLAGQVSALESVIGKGGKVAEKTVLSLIELLMDQLIKLDGIVGDGDVKLQRKMQVRRVQNEAEALASIARLVSASFPLFKVLLYINIDQDRRSPAHCNLVVENFLSIIFCGSEILVAVISERLALEGYLDAVQQGLVTPMTSSRVAGGLAQSSSNSGIFFQGDGQSKGNVKSHLVSSYGNSSNSIPGPGHSNLGPVSGDTNNVVLNSVANSGISVGASSLVTDANSALSGRPHLQRSPSMNAESYMRLPTSPMSFTSNNVSLSGASLIDASSTVQHNSQQDHNAPQLLQTQPQSQQVAPGDASLSNSQTVQASLPVGARVAGSLMTDPNSYSQSQKKPRLDIKQDDFLQQQMLQQLLQRQDSMQLQGRNTPQLQAALFQQQQRLQQQQQIFQSLPPLQRAHLQQQQQIQLRQQLQQQAIQPINAMKRTNDGGVCARRLMQYLYHQRQRPADNSIAYWRKFVTEYYSPRAKKRWCLSLYDNVGHHALGVFPQAAMDAWQCEICGSKSGRGFEASFEVLPRLNEIKFGSGVIDELLFLDMPREFRYSSGIMMLEYGKAVQESVYEQLRVIREGHLRIIFTHELKILAWEFCARRHEELLPRRLVAPQVNQLVQVAQKCQSTIAEGGSDGASQQDLQANSNMVLTAGQQLAKSLELQSLNDLGFSKRYVRCLQISEVVNSMKDLIDFCRVQKTGPVEGLKSYPQHATAKLRMQKRQEIQQVATAQGLPTDRNRMVALHPGLMNNQMNSQNQVIGRGALSSSAQAALALSNYQNLLMRQNSMNSNSSNPLQQGTSSSFNNPNQNQSPSSSSHGGTTALTSGPMRNVLGSALSSPHLPSQQSNNLVAQNHPQSAQGSGNNNQAMQHQMIQQLLQISNNNSGGGQQQPLAGSNTNTNGKMGGSYSGFGGSSSAASGTANASISNNTPPAPSRSNSFKSASNGDVSATGGHSSGFNQKSGDLPQSLHLEEDIIQDIAHDFTENGFFNSDLDDNMCFAWKVQLT</sequence>
<feature type="region of interest" description="Disordered" evidence="3">
    <location>
        <begin position="932"/>
        <end position="1012"/>
    </location>
</feature>
<dbReference type="PROSITE" id="PS50053">
    <property type="entry name" value="UBIQUITIN_2"/>
    <property type="match status" value="1"/>
</dbReference>
<accession>A0AAV6P042</accession>
<feature type="region of interest" description="Disordered" evidence="3">
    <location>
        <begin position="445"/>
        <end position="464"/>
    </location>
</feature>
<feature type="domain" description="BAG" evidence="5">
    <location>
        <begin position="147"/>
        <end position="225"/>
    </location>
</feature>
<protein>
    <submittedName>
        <fullName evidence="6">Transcriptional regulator SLK1</fullName>
    </submittedName>
</protein>
<keyword evidence="1" id="KW-0143">Chaperone</keyword>
<feature type="compositionally biased region" description="Low complexity" evidence="3">
    <location>
        <begin position="947"/>
        <end position="963"/>
    </location>
</feature>
<feature type="compositionally biased region" description="Polar residues" evidence="3">
    <location>
        <begin position="326"/>
        <end position="341"/>
    </location>
</feature>
<evidence type="ECO:0000259" key="5">
    <source>
        <dbReference type="PROSITE" id="PS51035"/>
    </source>
</evidence>
<dbReference type="InterPro" id="IPR000626">
    <property type="entry name" value="Ubiquitin-like_dom"/>
</dbReference>
<feature type="compositionally biased region" description="Polar residues" evidence="3">
    <location>
        <begin position="1081"/>
        <end position="1108"/>
    </location>
</feature>
<dbReference type="PANTHER" id="PTHR10378">
    <property type="entry name" value="LIM DOMAIN-BINDING PROTEIN"/>
    <property type="match status" value="1"/>
</dbReference>
<dbReference type="SMART" id="SM00264">
    <property type="entry name" value="BAG"/>
    <property type="match status" value="1"/>
</dbReference>
<organism evidence="6 7">
    <name type="scientific">Cucurbita argyrosperma subsp. sororia</name>
    <dbReference type="NCBI Taxonomy" id="37648"/>
    <lineage>
        <taxon>Eukaryota</taxon>
        <taxon>Viridiplantae</taxon>
        <taxon>Streptophyta</taxon>
        <taxon>Embryophyta</taxon>
        <taxon>Tracheophyta</taxon>
        <taxon>Spermatophyta</taxon>
        <taxon>Magnoliopsida</taxon>
        <taxon>eudicotyledons</taxon>
        <taxon>Gunneridae</taxon>
        <taxon>Pentapetalae</taxon>
        <taxon>rosids</taxon>
        <taxon>fabids</taxon>
        <taxon>Cucurbitales</taxon>
        <taxon>Cucurbitaceae</taxon>
        <taxon>Cucurbiteae</taxon>
        <taxon>Cucurbita</taxon>
    </lineage>
</organism>
<feature type="region of interest" description="Disordered" evidence="3">
    <location>
        <begin position="1"/>
        <end position="28"/>
    </location>
</feature>
<dbReference type="Pfam" id="PF02179">
    <property type="entry name" value="BAG"/>
    <property type="match status" value="1"/>
</dbReference>
<feature type="compositionally biased region" description="Low complexity" evidence="3">
    <location>
        <begin position="1060"/>
        <end position="1075"/>
    </location>
</feature>
<dbReference type="PROSITE" id="PS51035">
    <property type="entry name" value="BAG"/>
    <property type="match status" value="1"/>
</dbReference>
<name>A0AAV6P042_9ROSI</name>
<comment type="function">
    <text evidence="2">Co-chaperone that regulates diverse cellular pathways, such as programmed cell death and stress responses.</text>
</comment>
<proteinExistence type="predicted"/>
<evidence type="ECO:0000259" key="4">
    <source>
        <dbReference type="PROSITE" id="PS50053"/>
    </source>
</evidence>
<dbReference type="Proteomes" id="UP000685013">
    <property type="component" value="Chromosome 2"/>
</dbReference>